<dbReference type="STRING" id="136037.A0A067QMH1"/>
<dbReference type="PANTHER" id="PTHR47326">
    <property type="entry name" value="TRANSPOSABLE ELEMENT TC3 TRANSPOSASE-LIKE PROTEIN"/>
    <property type="match status" value="1"/>
</dbReference>
<dbReference type="InParanoid" id="A0A067QMH1"/>
<dbReference type="AlphaFoldDB" id="A0A067QMH1"/>
<dbReference type="OMA" id="MSEDRIC"/>
<proteinExistence type="predicted"/>
<dbReference type="EMBL" id="KK853166">
    <property type="protein sequence ID" value="KDR10391.1"/>
    <property type="molecule type" value="Genomic_DNA"/>
</dbReference>
<dbReference type="Proteomes" id="UP000027135">
    <property type="component" value="Unassembled WGS sequence"/>
</dbReference>
<evidence type="ECO:0000313" key="2">
    <source>
        <dbReference type="Proteomes" id="UP000027135"/>
    </source>
</evidence>
<organism evidence="1 2">
    <name type="scientific">Zootermopsis nevadensis</name>
    <name type="common">Dampwood termite</name>
    <dbReference type="NCBI Taxonomy" id="136037"/>
    <lineage>
        <taxon>Eukaryota</taxon>
        <taxon>Metazoa</taxon>
        <taxon>Ecdysozoa</taxon>
        <taxon>Arthropoda</taxon>
        <taxon>Hexapoda</taxon>
        <taxon>Insecta</taxon>
        <taxon>Pterygota</taxon>
        <taxon>Neoptera</taxon>
        <taxon>Polyneoptera</taxon>
        <taxon>Dictyoptera</taxon>
        <taxon>Blattodea</taxon>
        <taxon>Blattoidea</taxon>
        <taxon>Termitoidae</taxon>
        <taxon>Termopsidae</taxon>
        <taxon>Zootermopsis</taxon>
    </lineage>
</organism>
<sequence>MSEDRICGPYFAERTVSGFFSLYVLENYHMPQLQDMEGQVIFQQDGAPPPFSHRTETVLPYNFPKNGLIGRGGTISWLSRSPDLTPIDFHLWGYVKDHIYVLPHPQTLDLLRD</sequence>
<dbReference type="Gene3D" id="3.30.420.10">
    <property type="entry name" value="Ribonuclease H-like superfamily/Ribonuclease H"/>
    <property type="match status" value="1"/>
</dbReference>
<evidence type="ECO:0000313" key="1">
    <source>
        <dbReference type="EMBL" id="KDR10391.1"/>
    </source>
</evidence>
<gene>
    <name evidence="1" type="ORF">L798_15518</name>
</gene>
<dbReference type="InterPro" id="IPR036397">
    <property type="entry name" value="RNaseH_sf"/>
</dbReference>
<accession>A0A067QMH1</accession>
<keyword evidence="2" id="KW-1185">Reference proteome</keyword>
<reference evidence="1 2" key="1">
    <citation type="journal article" date="2014" name="Nat. Commun.">
        <title>Molecular traces of alternative social organization in a termite genome.</title>
        <authorList>
            <person name="Terrapon N."/>
            <person name="Li C."/>
            <person name="Robertson H.M."/>
            <person name="Ji L."/>
            <person name="Meng X."/>
            <person name="Booth W."/>
            <person name="Chen Z."/>
            <person name="Childers C.P."/>
            <person name="Glastad K.M."/>
            <person name="Gokhale K."/>
            <person name="Gowin J."/>
            <person name="Gronenberg W."/>
            <person name="Hermansen R.A."/>
            <person name="Hu H."/>
            <person name="Hunt B.G."/>
            <person name="Huylmans A.K."/>
            <person name="Khalil S.M."/>
            <person name="Mitchell R.D."/>
            <person name="Munoz-Torres M.C."/>
            <person name="Mustard J.A."/>
            <person name="Pan H."/>
            <person name="Reese J.T."/>
            <person name="Scharf M.E."/>
            <person name="Sun F."/>
            <person name="Vogel H."/>
            <person name="Xiao J."/>
            <person name="Yang W."/>
            <person name="Yang Z."/>
            <person name="Yang Z."/>
            <person name="Zhou J."/>
            <person name="Zhu J."/>
            <person name="Brent C.S."/>
            <person name="Elsik C.G."/>
            <person name="Goodisman M.A."/>
            <person name="Liberles D.A."/>
            <person name="Roe R.M."/>
            <person name="Vargo E.L."/>
            <person name="Vilcinskas A."/>
            <person name="Wang J."/>
            <person name="Bornberg-Bauer E."/>
            <person name="Korb J."/>
            <person name="Zhang G."/>
            <person name="Liebig J."/>
        </authorList>
    </citation>
    <scope>NUCLEOTIDE SEQUENCE [LARGE SCALE GENOMIC DNA]</scope>
    <source>
        <tissue evidence="1">Whole organism</tissue>
    </source>
</reference>
<dbReference type="GO" id="GO:0003676">
    <property type="term" value="F:nucleic acid binding"/>
    <property type="evidence" value="ECO:0007669"/>
    <property type="project" value="InterPro"/>
</dbReference>
<dbReference type="PANTHER" id="PTHR47326:SF1">
    <property type="entry name" value="HTH PSQ-TYPE DOMAIN-CONTAINING PROTEIN"/>
    <property type="match status" value="1"/>
</dbReference>
<name>A0A067QMH1_ZOONE</name>
<protein>
    <submittedName>
        <fullName evidence="1">Uncharacterized protein</fullName>
    </submittedName>
</protein>